<name>A0A317Z3K5_STAPS</name>
<evidence type="ECO:0000313" key="1">
    <source>
        <dbReference type="EMBL" id="PWZ94004.1"/>
    </source>
</evidence>
<evidence type="ECO:0000313" key="2">
    <source>
        <dbReference type="Proteomes" id="UP000246351"/>
    </source>
</evidence>
<sequence>INQMLKDPIKQAKEISDDKHADAKLALFQEIFDLEVEADYKTQAIKKKKSVLKERLLSIET</sequence>
<protein>
    <submittedName>
        <fullName evidence="1">Glutamyl-tRNA reductase</fullName>
    </submittedName>
</protein>
<reference evidence="1 2" key="1">
    <citation type="journal article" date="2018" name="Vet. Microbiol.">
        <title>Clonal diversity and geographic distribution of methicillin-resistant Staphylococcus pseudintermedius from Australian animals: Discovery of novel sequence types.</title>
        <authorList>
            <person name="Worthing K.A."/>
            <person name="Abraham S."/>
            <person name="Coombs G.W."/>
            <person name="Pang S."/>
            <person name="Saputra S."/>
            <person name="Jordan D."/>
            <person name="Trott D.J."/>
            <person name="Norris J.M."/>
        </authorList>
    </citation>
    <scope>NUCLEOTIDE SEQUENCE [LARGE SCALE GENOMIC DNA]</scope>
    <source>
        <strain evidence="1 2">ST71 3</strain>
    </source>
</reference>
<dbReference type="EMBL" id="QEIV01002223">
    <property type="protein sequence ID" value="PWZ94004.1"/>
    <property type="molecule type" value="Genomic_DNA"/>
</dbReference>
<gene>
    <name evidence="1" type="ORF">DD924_18385</name>
</gene>
<accession>A0A317Z3K5</accession>
<proteinExistence type="predicted"/>
<dbReference type="Proteomes" id="UP000246351">
    <property type="component" value="Unassembled WGS sequence"/>
</dbReference>
<dbReference type="AlphaFoldDB" id="A0A317Z3K5"/>
<comment type="caution">
    <text evidence="1">The sequence shown here is derived from an EMBL/GenBank/DDBJ whole genome shotgun (WGS) entry which is preliminary data.</text>
</comment>
<feature type="non-terminal residue" evidence="1">
    <location>
        <position position="1"/>
    </location>
</feature>
<organism evidence="1 2">
    <name type="scientific">Staphylococcus pseudintermedius</name>
    <dbReference type="NCBI Taxonomy" id="283734"/>
    <lineage>
        <taxon>Bacteria</taxon>
        <taxon>Bacillati</taxon>
        <taxon>Bacillota</taxon>
        <taxon>Bacilli</taxon>
        <taxon>Bacillales</taxon>
        <taxon>Staphylococcaceae</taxon>
        <taxon>Staphylococcus</taxon>
        <taxon>Staphylococcus intermedius group</taxon>
    </lineage>
</organism>